<organism evidence="2 3">
    <name type="scientific">Virgibacillus alimentarius</name>
    <dbReference type="NCBI Taxonomy" id="698769"/>
    <lineage>
        <taxon>Bacteria</taxon>
        <taxon>Bacillati</taxon>
        <taxon>Bacillota</taxon>
        <taxon>Bacilli</taxon>
        <taxon>Bacillales</taxon>
        <taxon>Bacillaceae</taxon>
        <taxon>Virgibacillus</taxon>
    </lineage>
</organism>
<reference evidence="2 3" key="1">
    <citation type="submission" date="2021-03" db="EMBL/GenBank/DDBJ databases">
        <title>Genomic Encyclopedia of Type Strains, Phase IV (KMG-IV): sequencing the most valuable type-strain genomes for metagenomic binning, comparative biology and taxonomic classification.</title>
        <authorList>
            <person name="Goeker M."/>
        </authorList>
    </citation>
    <scope>NUCLEOTIDE SEQUENCE [LARGE SCALE GENOMIC DNA]</scope>
    <source>
        <strain evidence="2 3">DSM 25790</strain>
    </source>
</reference>
<dbReference type="EMBL" id="JAGIKX010000031">
    <property type="protein sequence ID" value="MBP2258647.1"/>
    <property type="molecule type" value="Genomic_DNA"/>
</dbReference>
<name>A0ABS4SBB9_9BACI</name>
<evidence type="ECO:0000313" key="3">
    <source>
        <dbReference type="Proteomes" id="UP001519294"/>
    </source>
</evidence>
<dbReference type="Pfam" id="PF07552">
    <property type="entry name" value="Coat_X"/>
    <property type="match status" value="2"/>
</dbReference>
<accession>A0ABS4SBB9</accession>
<sequence length="181" mass="20510">MTSYRRYNSIPSFNNNDRYFYDNPAYKCDQTCDSSSCSTCQPKPKKWRALDYYDKEEQNDSLQEAKQSVSNVQESTEWVVIKDSECIDVTSTDTQVAVSLQLALQVAIEVVLRISLGDSAQVDKITQRLKEKIQTKQGNRQKTIIENSKNVEVTTMDTDVAISIQLLLQILVAIVASLDIL</sequence>
<proteinExistence type="predicted"/>
<keyword evidence="3" id="KW-1185">Reference proteome</keyword>
<feature type="domain" description="Spore coat protein X/V" evidence="1">
    <location>
        <begin position="62"/>
        <end position="115"/>
    </location>
</feature>
<comment type="caution">
    <text evidence="2">The sequence shown here is derived from an EMBL/GenBank/DDBJ whole genome shotgun (WGS) entry which is preliminary data.</text>
</comment>
<dbReference type="InterPro" id="IPR011428">
    <property type="entry name" value="Spore_coat_X/V"/>
</dbReference>
<feature type="domain" description="Spore coat protein X/V" evidence="1">
    <location>
        <begin position="123"/>
        <end position="180"/>
    </location>
</feature>
<dbReference type="RefSeq" id="WP_226371517.1">
    <property type="nucleotide sequence ID" value="NZ_JAGIKX010000031.1"/>
</dbReference>
<evidence type="ECO:0000313" key="2">
    <source>
        <dbReference type="EMBL" id="MBP2258647.1"/>
    </source>
</evidence>
<gene>
    <name evidence="2" type="ORF">J2Z81_002631</name>
</gene>
<keyword evidence="2" id="KW-0167">Capsid protein</keyword>
<protein>
    <submittedName>
        <fullName evidence="2">Spore coat protein X</fullName>
    </submittedName>
</protein>
<dbReference type="Proteomes" id="UP001519294">
    <property type="component" value="Unassembled WGS sequence"/>
</dbReference>
<keyword evidence="2" id="KW-0946">Virion</keyword>
<evidence type="ECO:0000259" key="1">
    <source>
        <dbReference type="Pfam" id="PF07552"/>
    </source>
</evidence>